<dbReference type="GO" id="GO:0020037">
    <property type="term" value="F:heme binding"/>
    <property type="evidence" value="ECO:0007669"/>
    <property type="project" value="InterPro"/>
</dbReference>
<evidence type="ECO:0000256" key="1">
    <source>
        <dbReference type="SAM" id="Phobius"/>
    </source>
</evidence>
<proteinExistence type="predicted"/>
<sequence>MATLNWLYDAILYVYALSLLFYFSDFMDASRRAKRMGTGLLIFVWILQTLFLISRIVSHFEVATISTFEYWLGFCWLLVSISLVISRFFKIEFIVFLVNVVGFSVLALNLYSKPGNEAMFAISTTARELLIVHISLVLVSYVSLTIGVIFAGMYIFLHRELKEKRWSKYVRRLPSLDKIERYSDRAVIIGVPLLALSLSLAVTLLLIEGRSMLLLDWKVITSFLALIVYIIFVVNRSLLNRTSTQLAKLHIVAFSFLVLNLLASYVSNFH</sequence>
<feature type="transmembrane region" description="Helical" evidence="1">
    <location>
        <begin position="36"/>
        <end position="56"/>
    </location>
</feature>
<feature type="transmembrane region" description="Helical" evidence="1">
    <location>
        <begin position="186"/>
        <end position="207"/>
    </location>
</feature>
<gene>
    <name evidence="3" type="ORF">BBD42_30750</name>
</gene>
<feature type="transmembrane region" description="Helical" evidence="1">
    <location>
        <begin position="6"/>
        <end position="24"/>
    </location>
</feature>
<feature type="transmembrane region" description="Helical" evidence="1">
    <location>
        <begin position="219"/>
        <end position="239"/>
    </location>
</feature>
<evidence type="ECO:0000259" key="2">
    <source>
        <dbReference type="Pfam" id="PF01578"/>
    </source>
</evidence>
<keyword evidence="1" id="KW-1133">Transmembrane helix</keyword>
<reference evidence="3" key="1">
    <citation type="submission" date="2016-08" db="EMBL/GenBank/DDBJ databases">
        <title>Complete Genome Seqeunce of Paenibacillus sp. BIHB 4019 from tea rhizoplane.</title>
        <authorList>
            <person name="Thakur R."/>
            <person name="Swarnkar M.K."/>
            <person name="Gulati A."/>
        </authorList>
    </citation>
    <scope>NUCLEOTIDE SEQUENCE [LARGE SCALE GENOMIC DNA]</scope>
    <source>
        <strain evidence="3">BIHB4019</strain>
    </source>
</reference>
<name>A0A1B2DRS4_9BACL</name>
<feature type="domain" description="Cytochrome c assembly protein" evidence="2">
    <location>
        <begin position="73"/>
        <end position="269"/>
    </location>
</feature>
<organism evidence="3">
    <name type="scientific">Paenibacillus sp. BIHB 4019</name>
    <dbReference type="NCBI Taxonomy" id="1870819"/>
    <lineage>
        <taxon>Bacteria</taxon>
        <taxon>Bacillati</taxon>
        <taxon>Bacillota</taxon>
        <taxon>Bacilli</taxon>
        <taxon>Bacillales</taxon>
        <taxon>Paenibacillaceae</taxon>
        <taxon>Paenibacillus</taxon>
    </lineage>
</organism>
<dbReference type="GO" id="GO:0005886">
    <property type="term" value="C:plasma membrane"/>
    <property type="evidence" value="ECO:0007669"/>
    <property type="project" value="TreeGrafter"/>
</dbReference>
<dbReference type="InterPro" id="IPR002541">
    <property type="entry name" value="Cyt_c_assembly"/>
</dbReference>
<dbReference type="GO" id="GO:0017004">
    <property type="term" value="P:cytochrome complex assembly"/>
    <property type="evidence" value="ECO:0007669"/>
    <property type="project" value="InterPro"/>
</dbReference>
<accession>A0A1B2DRS4</accession>
<dbReference type="AlphaFoldDB" id="A0A1B2DRS4"/>
<protein>
    <submittedName>
        <fullName evidence="3">Cytochrome C assembly protein</fullName>
    </submittedName>
</protein>
<keyword evidence="1" id="KW-0812">Transmembrane</keyword>
<feature type="transmembrane region" description="Helical" evidence="1">
    <location>
        <begin position="68"/>
        <end position="86"/>
    </location>
</feature>
<keyword evidence="1" id="KW-0472">Membrane</keyword>
<dbReference type="EMBL" id="CP016808">
    <property type="protein sequence ID" value="ANY70390.1"/>
    <property type="molecule type" value="Genomic_DNA"/>
</dbReference>
<evidence type="ECO:0000313" key="3">
    <source>
        <dbReference type="EMBL" id="ANY70390.1"/>
    </source>
</evidence>
<dbReference type="InterPro" id="IPR052372">
    <property type="entry name" value="YpjD/HemX"/>
</dbReference>
<feature type="transmembrane region" description="Helical" evidence="1">
    <location>
        <begin position="131"/>
        <end position="157"/>
    </location>
</feature>
<dbReference type="PANTHER" id="PTHR38034">
    <property type="entry name" value="INNER MEMBRANE PROTEIN YPJD"/>
    <property type="match status" value="1"/>
</dbReference>
<dbReference type="RefSeq" id="WP_099521306.1">
    <property type="nucleotide sequence ID" value="NZ_CP016808.1"/>
</dbReference>
<dbReference type="Pfam" id="PF01578">
    <property type="entry name" value="Cytochrom_C_asm"/>
    <property type="match status" value="1"/>
</dbReference>
<feature type="transmembrane region" description="Helical" evidence="1">
    <location>
        <begin position="93"/>
        <end position="111"/>
    </location>
</feature>
<dbReference type="PANTHER" id="PTHR38034:SF1">
    <property type="entry name" value="INNER MEMBRANE PROTEIN YPJD"/>
    <property type="match status" value="1"/>
</dbReference>
<feature type="transmembrane region" description="Helical" evidence="1">
    <location>
        <begin position="246"/>
        <end position="266"/>
    </location>
</feature>